<dbReference type="SMART" id="SM00855">
    <property type="entry name" value="PGAM"/>
    <property type="match status" value="1"/>
</dbReference>
<dbReference type="Proteomes" id="UP001225596">
    <property type="component" value="Unassembled WGS sequence"/>
</dbReference>
<keyword evidence="1" id="KW-0378">Hydrolase</keyword>
<proteinExistence type="predicted"/>
<protein>
    <submittedName>
        <fullName evidence="1">Histidine phosphatase family protein</fullName>
        <ecNumber evidence="1">3.1.3.-</ecNumber>
    </submittedName>
</protein>
<gene>
    <name evidence="1" type="ORF">Q8A64_09440</name>
</gene>
<dbReference type="PANTHER" id="PTHR48100:SF10">
    <property type="entry name" value="2-CARBOXY-D-ARABINITOL-1-PHOSPHATASE-RELATED"/>
    <property type="match status" value="1"/>
</dbReference>
<evidence type="ECO:0000313" key="1">
    <source>
        <dbReference type="EMBL" id="MDQ9170632.1"/>
    </source>
</evidence>
<dbReference type="EMBL" id="JAUYVH010000004">
    <property type="protein sequence ID" value="MDQ9170632.1"/>
    <property type="molecule type" value="Genomic_DNA"/>
</dbReference>
<dbReference type="EC" id="3.1.3.-" evidence="1"/>
<dbReference type="Pfam" id="PF00300">
    <property type="entry name" value="His_Phos_1"/>
    <property type="match status" value="1"/>
</dbReference>
<keyword evidence="2" id="KW-1185">Reference proteome</keyword>
<dbReference type="Gene3D" id="3.40.50.1240">
    <property type="entry name" value="Phosphoglycerate mutase-like"/>
    <property type="match status" value="1"/>
</dbReference>
<comment type="caution">
    <text evidence="1">The sequence shown here is derived from an EMBL/GenBank/DDBJ whole genome shotgun (WGS) entry which is preliminary data.</text>
</comment>
<dbReference type="InterPro" id="IPR013078">
    <property type="entry name" value="His_Pase_superF_clade-1"/>
</dbReference>
<dbReference type="InterPro" id="IPR029033">
    <property type="entry name" value="His_PPase_superfam"/>
</dbReference>
<sequence length="234" mass="26299">MIAHSRRRLYLMRHGSVTYFDEDGKPHIPDLVSLDESGCLQATAAGRIFAEHNISFDRVIVSDLPRTRETALRVLAETGQRLSPEEWPELREIKGGDLEKIRDDELKDAFLGAFDGVVSEHKRFLAGESVGELMDRVYPCLNKLLSDDSWDTALMVLHGGVNRAILSHALTGQRMFLGHLGQAAGCINVLDVGRNESDWVVRVINYAPLSSLQSDSRHTMMEIYFSQYKKSRGL</sequence>
<organism evidence="1 2">
    <name type="scientific">Keguizhuia sedimenti</name>
    <dbReference type="NCBI Taxonomy" id="3064264"/>
    <lineage>
        <taxon>Bacteria</taxon>
        <taxon>Pseudomonadati</taxon>
        <taxon>Pseudomonadota</taxon>
        <taxon>Betaproteobacteria</taxon>
        <taxon>Burkholderiales</taxon>
        <taxon>Oxalobacteraceae</taxon>
        <taxon>Keguizhuia</taxon>
    </lineage>
</organism>
<accession>A0ABU1BNU0</accession>
<dbReference type="SUPFAM" id="SSF53254">
    <property type="entry name" value="Phosphoglycerate mutase-like"/>
    <property type="match status" value="1"/>
</dbReference>
<dbReference type="RefSeq" id="WP_338436561.1">
    <property type="nucleotide sequence ID" value="NZ_JAUYVH010000004.1"/>
</dbReference>
<name>A0ABU1BNU0_9BURK</name>
<dbReference type="PANTHER" id="PTHR48100">
    <property type="entry name" value="BROAD-SPECIFICITY PHOSPHATASE YOR283W-RELATED"/>
    <property type="match status" value="1"/>
</dbReference>
<dbReference type="InterPro" id="IPR050275">
    <property type="entry name" value="PGM_Phosphatase"/>
</dbReference>
<evidence type="ECO:0000313" key="2">
    <source>
        <dbReference type="Proteomes" id="UP001225596"/>
    </source>
</evidence>
<reference evidence="1 2" key="1">
    <citation type="submission" date="2023-08" db="EMBL/GenBank/DDBJ databases">
        <title>Oxalobacteraceae gen .nov., isolated from river sludge outside the plant.</title>
        <authorList>
            <person name="Zhao S.Y."/>
        </authorList>
    </citation>
    <scope>NUCLEOTIDE SEQUENCE [LARGE SCALE GENOMIC DNA]</scope>
    <source>
        <strain evidence="1 2">R-40</strain>
    </source>
</reference>
<dbReference type="CDD" id="cd07067">
    <property type="entry name" value="HP_PGM_like"/>
    <property type="match status" value="1"/>
</dbReference>
<dbReference type="GO" id="GO:0016787">
    <property type="term" value="F:hydrolase activity"/>
    <property type="evidence" value="ECO:0007669"/>
    <property type="project" value="UniProtKB-KW"/>
</dbReference>